<sequence length="373" mass="42814">MNNAQQISANLKGEGNNNETGVQLDWLAFTFKIKDLRHCERAGFLGFTHRSQPHFPKMPKIERQKIGDGQSYEDYKNYTDFVMRQYFEECLRIFVNKVLGLSLSAPLDKSFQFYENSFNLLSPNGETYCGKVGIGGQNDTIHISIDGKGCKHVLAQRSLFSLYHWLANVLQITKLSRVDLAFDDFHGLFDCEYALKASYEEAFKLSHRGNNPRVHDDRVWDWGENGSRVFLKEQISIGSRQSLVYWRIYNKALEQKLSDTSLIWYRSEVELKKCTVDVLRNIEGAFAGLNDYARSIVASEPFDIKPRATKRAALDILSSTRWLRRQWGRVITDVVELCNGDTDKAIAMIARGDPKLGFPSTYDRLVDEILSTY</sequence>
<dbReference type="AlphaFoldDB" id="A0A0H4A2S1"/>
<organism evidence="2">
    <name type="scientific">Enterovibrio norvegicus</name>
    <dbReference type="NCBI Taxonomy" id="188144"/>
    <lineage>
        <taxon>Bacteria</taxon>
        <taxon>Pseudomonadati</taxon>
        <taxon>Pseudomonadota</taxon>
        <taxon>Gammaproteobacteria</taxon>
        <taxon>Vibrionales</taxon>
        <taxon>Vibrionaceae</taxon>
        <taxon>Enterovibrio</taxon>
    </lineage>
</organism>
<accession>A0A0H4A2S1</accession>
<evidence type="ECO:0000259" key="1">
    <source>
        <dbReference type="Pfam" id="PF02486"/>
    </source>
</evidence>
<dbReference type="Pfam" id="PF02486">
    <property type="entry name" value="Rep_trans"/>
    <property type="match status" value="1"/>
</dbReference>
<evidence type="ECO:0000313" key="2">
    <source>
        <dbReference type="EMBL" id="AKN40539.1"/>
    </source>
</evidence>
<proteinExistence type="predicted"/>
<feature type="domain" description="Replication initiation protein-like C-terminal" evidence="1">
    <location>
        <begin position="174"/>
        <end position="326"/>
    </location>
</feature>
<name>A0A0H4A2S1_9GAMM</name>
<reference evidence="2" key="1">
    <citation type="journal article" date="2015" name="MBio">
        <title>Eco-Evolutionary Dynamics of Episomes among Ecologically Cohesive Bacterial Populations.</title>
        <authorList>
            <person name="Xue H."/>
            <person name="Cordero O.X."/>
            <person name="Camas F.M."/>
            <person name="Trimble W."/>
            <person name="Meyer F."/>
            <person name="Guglielmini J."/>
            <person name="Rocha E.P."/>
            <person name="Polz M.F."/>
        </authorList>
    </citation>
    <scope>NUCLEOTIDE SEQUENCE</scope>
    <source>
        <strain evidence="2">FF_472</strain>
    </source>
</reference>
<dbReference type="EMBL" id="KP795699">
    <property type="protein sequence ID" value="AKN40539.1"/>
    <property type="molecule type" value="Genomic_DNA"/>
</dbReference>
<protein>
    <submittedName>
        <fullName evidence="2">RstA phage-related replication protein</fullName>
    </submittedName>
</protein>
<dbReference type="InterPro" id="IPR003491">
    <property type="entry name" value="REP-like_C"/>
</dbReference>